<gene>
    <name evidence="2" type="ORF">SAMN06296010_3220</name>
</gene>
<keyword evidence="3" id="KW-1185">Reference proteome</keyword>
<sequence>MNRYVGTWSIGRFIFLGVGIILVGLAAAQIVPAIIA</sequence>
<organism evidence="2 3">
    <name type="scientific">Agreia pratensis</name>
    <dbReference type="NCBI Taxonomy" id="150121"/>
    <lineage>
        <taxon>Bacteria</taxon>
        <taxon>Bacillati</taxon>
        <taxon>Actinomycetota</taxon>
        <taxon>Actinomycetes</taxon>
        <taxon>Micrococcales</taxon>
        <taxon>Microbacteriaceae</taxon>
        <taxon>Agreia</taxon>
    </lineage>
</organism>
<proteinExistence type="predicted"/>
<evidence type="ECO:0000313" key="2">
    <source>
        <dbReference type="EMBL" id="SMG47900.1"/>
    </source>
</evidence>
<accession>A0A1X7L2D4</accession>
<keyword evidence="1" id="KW-1133">Transmembrane helix</keyword>
<evidence type="ECO:0000313" key="3">
    <source>
        <dbReference type="Proteomes" id="UP000193244"/>
    </source>
</evidence>
<keyword evidence="1" id="KW-0812">Transmembrane</keyword>
<evidence type="ECO:0000256" key="1">
    <source>
        <dbReference type="SAM" id="Phobius"/>
    </source>
</evidence>
<dbReference type="AlphaFoldDB" id="A0A1X7L2D4"/>
<keyword evidence="1" id="KW-0472">Membrane</keyword>
<feature type="transmembrane region" description="Helical" evidence="1">
    <location>
        <begin position="12"/>
        <end position="35"/>
    </location>
</feature>
<reference evidence="3" key="1">
    <citation type="submission" date="2017-04" db="EMBL/GenBank/DDBJ databases">
        <authorList>
            <person name="Varghese N."/>
            <person name="Submissions S."/>
        </authorList>
    </citation>
    <scope>NUCLEOTIDE SEQUENCE [LARGE SCALE GENOMIC DNA]</scope>
    <source>
        <strain evidence="3">VKM Ac-2510</strain>
    </source>
</reference>
<dbReference type="STRING" id="150121.SAMN06296010_3220"/>
<name>A0A1X7L2D4_9MICO</name>
<protein>
    <submittedName>
        <fullName evidence="2">Uncharacterized protein</fullName>
    </submittedName>
</protein>
<dbReference type="Proteomes" id="UP000193244">
    <property type="component" value="Unassembled WGS sequence"/>
</dbReference>
<dbReference type="EMBL" id="FXAY01000007">
    <property type="protein sequence ID" value="SMG47900.1"/>
    <property type="molecule type" value="Genomic_DNA"/>
</dbReference>